<dbReference type="AlphaFoldDB" id="A0A937W582"/>
<organism evidence="1 2">
    <name type="scientific">Tectimicrobiota bacterium</name>
    <dbReference type="NCBI Taxonomy" id="2528274"/>
    <lineage>
        <taxon>Bacteria</taxon>
        <taxon>Pseudomonadati</taxon>
        <taxon>Nitrospinota/Tectimicrobiota group</taxon>
        <taxon>Candidatus Tectimicrobiota</taxon>
    </lineage>
</organism>
<reference evidence="1" key="1">
    <citation type="submission" date="2019-03" db="EMBL/GenBank/DDBJ databases">
        <title>Lake Tanganyika Metagenome-Assembled Genomes (MAGs).</title>
        <authorList>
            <person name="Tran P."/>
        </authorList>
    </citation>
    <scope>NUCLEOTIDE SEQUENCE</scope>
    <source>
        <strain evidence="1">K_DeepCast_65m_m2_066</strain>
    </source>
</reference>
<accession>A0A937W582</accession>
<proteinExistence type="predicted"/>
<dbReference type="Proteomes" id="UP000712673">
    <property type="component" value="Unassembled WGS sequence"/>
</dbReference>
<comment type="caution">
    <text evidence="1">The sequence shown here is derived from an EMBL/GenBank/DDBJ whole genome shotgun (WGS) entry which is preliminary data.</text>
</comment>
<dbReference type="EMBL" id="VGLS01000730">
    <property type="protein sequence ID" value="MBM3225935.1"/>
    <property type="molecule type" value="Genomic_DNA"/>
</dbReference>
<evidence type="ECO:0000313" key="2">
    <source>
        <dbReference type="Proteomes" id="UP000712673"/>
    </source>
</evidence>
<protein>
    <submittedName>
        <fullName evidence="1">Uncharacterized protein</fullName>
    </submittedName>
</protein>
<gene>
    <name evidence="1" type="ORF">FJZ47_19360</name>
</gene>
<evidence type="ECO:0000313" key="1">
    <source>
        <dbReference type="EMBL" id="MBM3225935.1"/>
    </source>
</evidence>
<sequence length="70" mass="7798">MDHDFVTLEPGIGPSGAKNIGIVMDHSDFHAEDTPGVERSHMHEKTAVYASKRVRTTDRVWHPAGKSRMV</sequence>
<name>A0A937W582_UNCTE</name>